<gene>
    <name evidence="1" type="ORF">NITFAB_1307</name>
</gene>
<dbReference type="InterPro" id="IPR010260">
    <property type="entry name" value="AlpA"/>
</dbReference>
<reference evidence="1" key="1">
    <citation type="submission" date="2018-05" db="EMBL/GenBank/DDBJ databases">
        <authorList>
            <person name="Lanie J.A."/>
            <person name="Ng W.-L."/>
            <person name="Kazmierczak K.M."/>
            <person name="Andrzejewski T.M."/>
            <person name="Davidsen T.M."/>
            <person name="Wayne K.J."/>
            <person name="Tettelin H."/>
            <person name="Glass J.I."/>
            <person name="Rusch D."/>
            <person name="Podicherti R."/>
            <person name="Tsui H.-C.T."/>
            <person name="Winkler M.E."/>
        </authorList>
    </citation>
    <scope>NUCLEOTIDE SEQUENCE</scope>
    <source>
        <strain evidence="1">KNB</strain>
    </source>
</reference>
<sequence length="72" mass="8181">MIMGNRFIKLKEVQQLTGLSRSSIYQFIQDGTFPKQIRTGERAVAWIENEIHRWMNDRIAASNLGGTPLCGS</sequence>
<dbReference type="PANTHER" id="PTHR36154">
    <property type="entry name" value="DNA-BINDING TRANSCRIPTIONAL ACTIVATOR ALPA"/>
    <property type="match status" value="1"/>
</dbReference>
<dbReference type="PANTHER" id="PTHR36154:SF1">
    <property type="entry name" value="DNA-BINDING TRANSCRIPTIONAL ACTIVATOR ALPA"/>
    <property type="match status" value="1"/>
</dbReference>
<name>A0A2X0QW30_9PROT</name>
<dbReference type="InterPro" id="IPR052931">
    <property type="entry name" value="Prophage_regulatory_activator"/>
</dbReference>
<dbReference type="AlphaFoldDB" id="A0A2X0QW30"/>
<accession>A0A2X0QW30</accession>
<dbReference type="InterPro" id="IPR009061">
    <property type="entry name" value="DNA-bd_dom_put_sf"/>
</dbReference>
<protein>
    <submittedName>
        <fullName evidence="1">Phage transcriptional regulator, AlpA (Modular protein)</fullName>
    </submittedName>
</protein>
<dbReference type="EMBL" id="LS423452">
    <property type="protein sequence ID" value="SPS05717.1"/>
    <property type="molecule type" value="Genomic_DNA"/>
</dbReference>
<dbReference type="Pfam" id="PF05930">
    <property type="entry name" value="Phage_AlpA"/>
    <property type="match status" value="1"/>
</dbReference>
<evidence type="ECO:0000313" key="1">
    <source>
        <dbReference type="EMBL" id="SPS05717.1"/>
    </source>
</evidence>
<dbReference type="SUPFAM" id="SSF46955">
    <property type="entry name" value="Putative DNA-binding domain"/>
    <property type="match status" value="1"/>
</dbReference>
<organism evidence="1">
    <name type="scientific">Candidatus Nitrotoga fabula</name>
    <dbReference type="NCBI Taxonomy" id="2182327"/>
    <lineage>
        <taxon>Bacteria</taxon>
        <taxon>Pseudomonadati</taxon>
        <taxon>Pseudomonadota</taxon>
        <taxon>Betaproteobacteria</taxon>
        <taxon>Nitrosomonadales</taxon>
        <taxon>Gallionellaceae</taxon>
        <taxon>Candidatus Nitrotoga</taxon>
    </lineage>
</organism>
<proteinExistence type="predicted"/>
<dbReference type="Gene3D" id="1.10.238.160">
    <property type="match status" value="1"/>
</dbReference>